<dbReference type="GO" id="GO:0005737">
    <property type="term" value="C:cytoplasm"/>
    <property type="evidence" value="ECO:0007669"/>
    <property type="project" value="UniProtKB-SubCell"/>
</dbReference>
<dbReference type="GO" id="GO:0000917">
    <property type="term" value="P:division septum assembly"/>
    <property type="evidence" value="ECO:0007669"/>
    <property type="project" value="UniProtKB-KW"/>
</dbReference>
<comment type="function">
    <text evidence="4 5">Cell division protein that is part of the divisome complex and is recruited early to the Z-ring. Probably stimulates Z-ring formation, perhaps through the cross-linking of FtsZ protofilaments. Its function overlaps with FtsA.</text>
</comment>
<evidence type="ECO:0000313" key="8">
    <source>
        <dbReference type="Proteomes" id="UP000286288"/>
    </source>
</evidence>
<dbReference type="Proteomes" id="UP000286288">
    <property type="component" value="Unassembled WGS sequence"/>
</dbReference>
<feature type="region of interest" description="Disordered" evidence="6">
    <location>
        <begin position="96"/>
        <end position="123"/>
    </location>
</feature>
<dbReference type="InterPro" id="IPR007561">
    <property type="entry name" value="Cell_div_SepF/SepF-rel"/>
</dbReference>
<comment type="subcellular location">
    <subcellularLocation>
        <location evidence="5">Cytoplasm</location>
    </subcellularLocation>
    <text evidence="5">Localizes to the division site, in a FtsZ-dependent manner.</text>
</comment>
<keyword evidence="2 5" id="KW-0717">Septation</keyword>
<keyword evidence="5" id="KW-0963">Cytoplasm</keyword>
<accession>A0A415EUS3</accession>
<name>A0A415EUS3_ENTCA</name>
<protein>
    <recommendedName>
        <fullName evidence="5">Cell division protein SepF</fullName>
    </recommendedName>
</protein>
<dbReference type="PANTHER" id="PTHR35798">
    <property type="entry name" value="CELL DIVISION PROTEIN SEPF"/>
    <property type="match status" value="1"/>
</dbReference>
<keyword evidence="1 5" id="KW-0132">Cell division</keyword>
<sequence>MSLKEKLTNFFGLTDEEDYYEETFATEEPARTASKQAVNQGGAFTAPRATTNTYASGQAATRTTSQPQNQAYQYRQQPQTAVYQQASAAAERVRPVTKTEEKVVPMAQQRSNTRVKETKAKETPAQAAGKITIVEPRVYSEAMGIAKQVINGDAVLVNFHLIEEYQARRIVDFLTGTVYAEDGDIKRVGDEIFLCTPKGMEIEGTAQTLADTNFFDI</sequence>
<dbReference type="GO" id="GO:0043093">
    <property type="term" value="P:FtsZ-dependent cytokinesis"/>
    <property type="evidence" value="ECO:0007669"/>
    <property type="project" value="UniProtKB-UniRule"/>
</dbReference>
<dbReference type="InterPro" id="IPR038594">
    <property type="entry name" value="SepF-like_sf"/>
</dbReference>
<evidence type="ECO:0000256" key="5">
    <source>
        <dbReference type="HAMAP-Rule" id="MF_01197"/>
    </source>
</evidence>
<evidence type="ECO:0000256" key="1">
    <source>
        <dbReference type="ARBA" id="ARBA00022618"/>
    </source>
</evidence>
<gene>
    <name evidence="5" type="primary">sepF</name>
    <name evidence="7" type="ORF">DW084_05960</name>
</gene>
<evidence type="ECO:0000256" key="6">
    <source>
        <dbReference type="SAM" id="MobiDB-lite"/>
    </source>
</evidence>
<proteinExistence type="inferred from homology"/>
<organism evidence="7 8">
    <name type="scientific">Enterococcus casseliflavus</name>
    <name type="common">Enterococcus flavescens</name>
    <dbReference type="NCBI Taxonomy" id="37734"/>
    <lineage>
        <taxon>Bacteria</taxon>
        <taxon>Bacillati</taxon>
        <taxon>Bacillota</taxon>
        <taxon>Bacilli</taxon>
        <taxon>Lactobacillales</taxon>
        <taxon>Enterococcaceae</taxon>
        <taxon>Enterococcus</taxon>
    </lineage>
</organism>
<evidence type="ECO:0000313" key="7">
    <source>
        <dbReference type="EMBL" id="RHK07046.1"/>
    </source>
</evidence>
<dbReference type="Pfam" id="PF04472">
    <property type="entry name" value="SepF"/>
    <property type="match status" value="1"/>
</dbReference>
<comment type="subunit">
    <text evidence="5">Homodimer. Interacts with FtsZ.</text>
</comment>
<keyword evidence="3 5" id="KW-0131">Cell cycle</keyword>
<evidence type="ECO:0000256" key="3">
    <source>
        <dbReference type="ARBA" id="ARBA00023306"/>
    </source>
</evidence>
<dbReference type="PANTHER" id="PTHR35798:SF1">
    <property type="entry name" value="CELL DIVISION PROTEIN SEPF"/>
    <property type="match status" value="1"/>
</dbReference>
<evidence type="ECO:0000256" key="2">
    <source>
        <dbReference type="ARBA" id="ARBA00023210"/>
    </source>
</evidence>
<dbReference type="EMBL" id="QRMZ01000006">
    <property type="protein sequence ID" value="RHK07046.1"/>
    <property type="molecule type" value="Genomic_DNA"/>
</dbReference>
<dbReference type="HAMAP" id="MF_01197">
    <property type="entry name" value="SepF"/>
    <property type="match status" value="1"/>
</dbReference>
<dbReference type="AlphaFoldDB" id="A0A415EUS3"/>
<reference evidence="7 8" key="1">
    <citation type="submission" date="2018-08" db="EMBL/GenBank/DDBJ databases">
        <title>A genome reference for cultivated species of the human gut microbiota.</title>
        <authorList>
            <person name="Zou Y."/>
            <person name="Xue W."/>
            <person name="Luo G."/>
        </authorList>
    </citation>
    <scope>NUCLEOTIDE SEQUENCE [LARGE SCALE GENOMIC DNA]</scope>
    <source>
        <strain evidence="7 8">AF48-16</strain>
    </source>
</reference>
<comment type="similarity">
    <text evidence="5">Belongs to the SepF family.</text>
</comment>
<evidence type="ECO:0000256" key="4">
    <source>
        <dbReference type="ARBA" id="ARBA00044936"/>
    </source>
</evidence>
<dbReference type="Gene3D" id="3.30.110.150">
    <property type="entry name" value="SepF-like protein"/>
    <property type="match status" value="1"/>
</dbReference>
<dbReference type="InterPro" id="IPR023052">
    <property type="entry name" value="Cell_div_SepF"/>
</dbReference>
<comment type="caution">
    <text evidence="7">The sequence shown here is derived from an EMBL/GenBank/DDBJ whole genome shotgun (WGS) entry which is preliminary data.</text>
</comment>